<sequence length="77" mass="8460">MSRQAINATPFGTWPEDAENELTADDAGAETVSKRQVELAAAKLRLELARLYRFGPSSERTDGAQTGDHIDNQAENR</sequence>
<evidence type="ECO:0000256" key="1">
    <source>
        <dbReference type="SAM" id="MobiDB-lite"/>
    </source>
</evidence>
<gene>
    <name evidence="2" type="ORF">AC578_162</name>
</gene>
<reference evidence="2 3" key="1">
    <citation type="submission" date="2015-07" db="EMBL/GenBank/DDBJ databases">
        <title>Comparative genomics of the Sigatoka disease complex on banana suggests a link between parallel evolutionary changes in Pseudocercospora fijiensis and Pseudocercospora eumusae and increased virulence on the banana host.</title>
        <authorList>
            <person name="Chang T.-C."/>
            <person name="Salvucci A."/>
            <person name="Crous P.W."/>
            <person name="Stergiopoulos I."/>
        </authorList>
    </citation>
    <scope>NUCLEOTIDE SEQUENCE [LARGE SCALE GENOMIC DNA]</scope>
    <source>
        <strain evidence="2 3">CBS 114824</strain>
    </source>
</reference>
<comment type="caution">
    <text evidence="2">The sequence shown here is derived from an EMBL/GenBank/DDBJ whole genome shotgun (WGS) entry which is preliminary data.</text>
</comment>
<feature type="region of interest" description="Disordered" evidence="1">
    <location>
        <begin position="55"/>
        <end position="77"/>
    </location>
</feature>
<name>A0A139H2K9_9PEZI</name>
<dbReference type="Proteomes" id="UP000070133">
    <property type="component" value="Unassembled WGS sequence"/>
</dbReference>
<feature type="compositionally biased region" description="Basic and acidic residues" evidence="1">
    <location>
        <begin position="68"/>
        <end position="77"/>
    </location>
</feature>
<evidence type="ECO:0000313" key="2">
    <source>
        <dbReference type="EMBL" id="KXS96715.1"/>
    </source>
</evidence>
<organism evidence="2 3">
    <name type="scientific">Pseudocercospora eumusae</name>
    <dbReference type="NCBI Taxonomy" id="321146"/>
    <lineage>
        <taxon>Eukaryota</taxon>
        <taxon>Fungi</taxon>
        <taxon>Dikarya</taxon>
        <taxon>Ascomycota</taxon>
        <taxon>Pezizomycotina</taxon>
        <taxon>Dothideomycetes</taxon>
        <taxon>Dothideomycetidae</taxon>
        <taxon>Mycosphaerellales</taxon>
        <taxon>Mycosphaerellaceae</taxon>
        <taxon>Pseudocercospora</taxon>
    </lineage>
</organism>
<dbReference type="AlphaFoldDB" id="A0A139H2K9"/>
<keyword evidence="3" id="KW-1185">Reference proteome</keyword>
<accession>A0A139H2K9</accession>
<protein>
    <submittedName>
        <fullName evidence="2">Uncharacterized protein</fullName>
    </submittedName>
</protein>
<dbReference type="EMBL" id="LFZN01000165">
    <property type="protein sequence ID" value="KXS96715.1"/>
    <property type="molecule type" value="Genomic_DNA"/>
</dbReference>
<evidence type="ECO:0000313" key="3">
    <source>
        <dbReference type="Proteomes" id="UP000070133"/>
    </source>
</evidence>
<proteinExistence type="predicted"/>